<dbReference type="InterPro" id="IPR009835">
    <property type="entry name" value="SrtB"/>
</dbReference>
<feature type="active site" description="Acyl-thioester intermediate" evidence="2">
    <location>
        <position position="220"/>
    </location>
</feature>
<dbReference type="OrthoDB" id="9806013at2"/>
<evidence type="ECO:0000313" key="4">
    <source>
        <dbReference type="Proteomes" id="UP000284219"/>
    </source>
</evidence>
<keyword evidence="1" id="KW-0378">Hydrolase</keyword>
<comment type="caution">
    <text evidence="3">The sequence shown here is derived from an EMBL/GenBank/DDBJ whole genome shotgun (WGS) entry which is preliminary data.</text>
</comment>
<feature type="active site" description="Proton donor/acceptor" evidence="2">
    <location>
        <position position="127"/>
    </location>
</feature>
<organism evidence="3 4">
    <name type="scientific">Ammoniphilus oxalaticus</name>
    <dbReference type="NCBI Taxonomy" id="66863"/>
    <lineage>
        <taxon>Bacteria</taxon>
        <taxon>Bacillati</taxon>
        <taxon>Bacillota</taxon>
        <taxon>Bacilli</taxon>
        <taxon>Bacillales</taxon>
        <taxon>Paenibacillaceae</taxon>
        <taxon>Aneurinibacillus group</taxon>
        <taxon>Ammoniphilus</taxon>
    </lineage>
</organism>
<dbReference type="RefSeq" id="WP_120190420.1">
    <property type="nucleotide sequence ID" value="NZ_MCHY01000009.1"/>
</dbReference>
<protein>
    <submittedName>
        <fullName evidence="3">SrtB family sortase</fullName>
    </submittedName>
</protein>
<dbReference type="Pfam" id="PF04203">
    <property type="entry name" value="Sortase"/>
    <property type="match status" value="1"/>
</dbReference>
<dbReference type="CDD" id="cd05826">
    <property type="entry name" value="Sortase_B"/>
    <property type="match status" value="1"/>
</dbReference>
<sequence>MKRRLSKLILLISFAVACVSLFKLTDLYAEDVRNQQTIREANGLYSPTAEQTGVEAKFAALRKINQDVVGWLQIDSIKVSYPVAQAEDNDYYLNRNWKGEESRAGSIFIDYRNDLALEPEHIILYGHRMNDGSMFGQLKRYLDEDFFKENRSFDFETQAQDYRAEIFSVYVTTTDDYYIQTDFDRQQAYESFLRMIQGRSHFTTDTIVTEQDQILTLSTCDYTLDPEEGRLVVHAKIKKRV</sequence>
<dbReference type="InterPro" id="IPR023365">
    <property type="entry name" value="Sortase_dom-sf"/>
</dbReference>
<name>A0A419SGM6_9BACL</name>
<gene>
    <name evidence="3" type="ORF">BEP19_11905</name>
</gene>
<dbReference type="EMBL" id="MCHY01000009">
    <property type="protein sequence ID" value="RKD22929.1"/>
    <property type="molecule type" value="Genomic_DNA"/>
</dbReference>
<reference evidence="3 4" key="1">
    <citation type="submission" date="2016-08" db="EMBL/GenBank/DDBJ databases">
        <title>Novel Firmicute Genomes.</title>
        <authorList>
            <person name="Poppleton D.I."/>
            <person name="Gribaldo S."/>
        </authorList>
    </citation>
    <scope>NUCLEOTIDE SEQUENCE [LARGE SCALE GENOMIC DNA]</scope>
    <source>
        <strain evidence="3 4">RAOx-1</strain>
    </source>
</reference>
<dbReference type="NCBIfam" id="TIGR03064">
    <property type="entry name" value="sortase_srtB"/>
    <property type="match status" value="1"/>
</dbReference>
<dbReference type="AlphaFoldDB" id="A0A419SGM6"/>
<dbReference type="Gene3D" id="2.40.260.10">
    <property type="entry name" value="Sortase"/>
    <property type="match status" value="1"/>
</dbReference>
<dbReference type="GO" id="GO:0016787">
    <property type="term" value="F:hydrolase activity"/>
    <property type="evidence" value="ECO:0007669"/>
    <property type="project" value="UniProtKB-KW"/>
</dbReference>
<proteinExistence type="predicted"/>
<dbReference type="Proteomes" id="UP000284219">
    <property type="component" value="Unassembled WGS sequence"/>
</dbReference>
<dbReference type="PROSITE" id="PS51257">
    <property type="entry name" value="PROKAR_LIPOPROTEIN"/>
    <property type="match status" value="1"/>
</dbReference>
<evidence type="ECO:0000256" key="1">
    <source>
        <dbReference type="ARBA" id="ARBA00022801"/>
    </source>
</evidence>
<keyword evidence="4" id="KW-1185">Reference proteome</keyword>
<dbReference type="SUPFAM" id="SSF63817">
    <property type="entry name" value="Sortase"/>
    <property type="match status" value="1"/>
</dbReference>
<dbReference type="InterPro" id="IPR005754">
    <property type="entry name" value="Sortase"/>
</dbReference>
<evidence type="ECO:0000256" key="2">
    <source>
        <dbReference type="PIRSR" id="PIRSR605754-1"/>
    </source>
</evidence>
<accession>A0A419SGM6</accession>
<evidence type="ECO:0000313" key="3">
    <source>
        <dbReference type="EMBL" id="RKD22929.1"/>
    </source>
</evidence>